<keyword evidence="9" id="KW-1185">Reference proteome</keyword>
<protein>
    <submittedName>
        <fullName evidence="8">Acyl-CoA dehydrogenase</fullName>
    </submittedName>
</protein>
<dbReference type="InterPro" id="IPR036250">
    <property type="entry name" value="AcylCo_DH-like_C"/>
</dbReference>
<evidence type="ECO:0000259" key="7">
    <source>
        <dbReference type="Pfam" id="PF02771"/>
    </source>
</evidence>
<proteinExistence type="inferred from homology"/>
<accession>A0A1X7FQ93</accession>
<dbReference type="Gene3D" id="1.10.540.10">
    <property type="entry name" value="Acyl-CoA dehydrogenase/oxidase, N-terminal domain"/>
    <property type="match status" value="1"/>
</dbReference>
<dbReference type="CDD" id="cd00567">
    <property type="entry name" value="ACAD"/>
    <property type="match status" value="1"/>
</dbReference>
<dbReference type="GO" id="GO:0050660">
    <property type="term" value="F:flavin adenine dinucleotide binding"/>
    <property type="evidence" value="ECO:0007669"/>
    <property type="project" value="InterPro"/>
</dbReference>
<dbReference type="SUPFAM" id="SSF47203">
    <property type="entry name" value="Acyl-CoA dehydrogenase C-terminal domain-like"/>
    <property type="match status" value="1"/>
</dbReference>
<gene>
    <name evidence="8" type="ORF">SAMN02982989_0187</name>
</gene>
<name>A0A1X7FQ93_9HYPH</name>
<feature type="domain" description="Acyl-CoA dehydrogenase/oxidase C-terminal" evidence="6">
    <location>
        <begin position="229"/>
        <end position="350"/>
    </location>
</feature>
<evidence type="ECO:0000313" key="8">
    <source>
        <dbReference type="EMBL" id="SMF56620.1"/>
    </source>
</evidence>
<evidence type="ECO:0000256" key="5">
    <source>
        <dbReference type="ARBA" id="ARBA00023002"/>
    </source>
</evidence>
<sequence>MSFTYTDEQSMLDETLTAVLEEFCHRSTTSEDYRAVAWQKLTELGLPAMPYAEIDGGLGSSIADQMVVQRAIGRSALDLPFLPNSIVAGGMVAFLLKGGHASALIASLIAGDAKLSFAHDEPLDRHRNGVVATAATPVDGGFVLSGVKSRVLHGDCATYFLVSASLGGAPEPCLFLVPAGGKGVSIASNGGRAGVWASDVRFDDVFVPAGELIAEPAEASALIRVALDRALVATVHEMVGAMERLQDLTVDYLKLRKQFGATLGSFQCLQHKAVDMYVELEQARSMAIYATAMLAADEDDRNAAAIAAKLQVGRSARFLGETAVQLHGAIGMTMESETGRLFRRLTALQFLFADGDQCLAGLGARPASILED</sequence>
<keyword evidence="5" id="KW-0560">Oxidoreductase</keyword>
<evidence type="ECO:0000256" key="4">
    <source>
        <dbReference type="ARBA" id="ARBA00022827"/>
    </source>
</evidence>
<organism evidence="8 9">
    <name type="scientific">Xaviernesmea oryzae</name>
    <dbReference type="NCBI Taxonomy" id="464029"/>
    <lineage>
        <taxon>Bacteria</taxon>
        <taxon>Pseudomonadati</taxon>
        <taxon>Pseudomonadota</taxon>
        <taxon>Alphaproteobacteria</taxon>
        <taxon>Hyphomicrobiales</taxon>
        <taxon>Rhizobiaceae</taxon>
        <taxon>Rhizobium/Agrobacterium group</taxon>
        <taxon>Xaviernesmea</taxon>
    </lineage>
</organism>
<reference evidence="9" key="1">
    <citation type="submission" date="2017-04" db="EMBL/GenBank/DDBJ databases">
        <authorList>
            <person name="Varghese N."/>
            <person name="Submissions S."/>
        </authorList>
    </citation>
    <scope>NUCLEOTIDE SEQUENCE [LARGE SCALE GENOMIC DNA]</scope>
    <source>
        <strain evidence="9">B4P</strain>
    </source>
</reference>
<feature type="domain" description="Acyl-CoA dehydrogenase/oxidase N-terminal" evidence="7">
    <location>
        <begin position="6"/>
        <end position="88"/>
    </location>
</feature>
<keyword evidence="3" id="KW-0285">Flavoprotein</keyword>
<dbReference type="SUPFAM" id="SSF56645">
    <property type="entry name" value="Acyl-CoA dehydrogenase NM domain-like"/>
    <property type="match status" value="1"/>
</dbReference>
<dbReference type="GO" id="GO:0003995">
    <property type="term" value="F:acyl-CoA dehydrogenase activity"/>
    <property type="evidence" value="ECO:0007669"/>
    <property type="project" value="TreeGrafter"/>
</dbReference>
<dbReference type="RefSeq" id="WP_085423549.1">
    <property type="nucleotide sequence ID" value="NZ_FXAF01000007.1"/>
</dbReference>
<dbReference type="Gene3D" id="2.40.110.10">
    <property type="entry name" value="Butyryl-CoA Dehydrogenase, subunit A, domain 2"/>
    <property type="match status" value="1"/>
</dbReference>
<comment type="similarity">
    <text evidence="2">Belongs to the acyl-CoA dehydrogenase family.</text>
</comment>
<evidence type="ECO:0000256" key="1">
    <source>
        <dbReference type="ARBA" id="ARBA00001974"/>
    </source>
</evidence>
<dbReference type="AlphaFoldDB" id="A0A1X7FQ93"/>
<dbReference type="OrthoDB" id="9775090at2"/>
<dbReference type="InterPro" id="IPR046373">
    <property type="entry name" value="Acyl-CoA_Oxase/DH_mid-dom_sf"/>
</dbReference>
<dbReference type="EMBL" id="FXAF01000007">
    <property type="protein sequence ID" value="SMF56620.1"/>
    <property type="molecule type" value="Genomic_DNA"/>
</dbReference>
<evidence type="ECO:0000313" key="9">
    <source>
        <dbReference type="Proteomes" id="UP000192903"/>
    </source>
</evidence>
<dbReference type="InterPro" id="IPR037069">
    <property type="entry name" value="AcylCoA_DH/ox_N_sf"/>
</dbReference>
<keyword evidence="4" id="KW-0274">FAD</keyword>
<evidence type="ECO:0000256" key="3">
    <source>
        <dbReference type="ARBA" id="ARBA00022630"/>
    </source>
</evidence>
<evidence type="ECO:0000259" key="6">
    <source>
        <dbReference type="Pfam" id="PF00441"/>
    </source>
</evidence>
<dbReference type="Pfam" id="PF00441">
    <property type="entry name" value="Acyl-CoA_dh_1"/>
    <property type="match status" value="1"/>
</dbReference>
<comment type="cofactor">
    <cofactor evidence="1">
        <name>FAD</name>
        <dbReference type="ChEBI" id="CHEBI:57692"/>
    </cofactor>
</comment>
<dbReference type="Proteomes" id="UP000192903">
    <property type="component" value="Unassembled WGS sequence"/>
</dbReference>
<dbReference type="InterPro" id="IPR013786">
    <property type="entry name" value="AcylCoA_DH/ox_N"/>
</dbReference>
<dbReference type="InterPro" id="IPR009100">
    <property type="entry name" value="AcylCoA_DH/oxidase_NM_dom_sf"/>
</dbReference>
<dbReference type="Pfam" id="PF02771">
    <property type="entry name" value="Acyl-CoA_dh_N"/>
    <property type="match status" value="1"/>
</dbReference>
<evidence type="ECO:0000256" key="2">
    <source>
        <dbReference type="ARBA" id="ARBA00009347"/>
    </source>
</evidence>
<dbReference type="InterPro" id="IPR009075">
    <property type="entry name" value="AcylCo_DH/oxidase_C"/>
</dbReference>
<dbReference type="STRING" id="464029.SAMN02982989_0187"/>
<dbReference type="PANTHER" id="PTHR43884:SF20">
    <property type="entry name" value="ACYL-COA DEHYDROGENASE FADE28"/>
    <property type="match status" value="1"/>
</dbReference>
<dbReference type="Gene3D" id="1.20.140.10">
    <property type="entry name" value="Butyryl-CoA Dehydrogenase, subunit A, domain 3"/>
    <property type="match status" value="1"/>
</dbReference>
<dbReference type="PANTHER" id="PTHR43884">
    <property type="entry name" value="ACYL-COA DEHYDROGENASE"/>
    <property type="match status" value="1"/>
</dbReference>